<feature type="transmembrane region" description="Helical" evidence="8">
    <location>
        <begin position="182"/>
        <end position="201"/>
    </location>
</feature>
<accession>A0A644X7W5</accession>
<name>A0A644X7W5_9ZZZZ</name>
<dbReference type="PANTHER" id="PTHR30250:SF21">
    <property type="entry name" value="LIPID II FLIPPASE MURJ"/>
    <property type="match status" value="1"/>
</dbReference>
<evidence type="ECO:0000313" key="9">
    <source>
        <dbReference type="EMBL" id="MPM11891.1"/>
    </source>
</evidence>
<dbReference type="GO" id="GO:0005886">
    <property type="term" value="C:plasma membrane"/>
    <property type="evidence" value="ECO:0007669"/>
    <property type="project" value="UniProtKB-SubCell"/>
</dbReference>
<keyword evidence="6 8" id="KW-1133">Transmembrane helix</keyword>
<feature type="transmembrane region" description="Helical" evidence="8">
    <location>
        <begin position="151"/>
        <end position="170"/>
    </location>
</feature>
<dbReference type="Pfam" id="PF03023">
    <property type="entry name" value="MurJ"/>
    <property type="match status" value="1"/>
</dbReference>
<feature type="transmembrane region" description="Helical" evidence="8">
    <location>
        <begin position="213"/>
        <end position="233"/>
    </location>
</feature>
<proteinExistence type="predicted"/>
<comment type="subcellular location">
    <subcellularLocation>
        <location evidence="1">Cell membrane</location>
        <topology evidence="1">Multi-pass membrane protein</topology>
    </subcellularLocation>
</comment>
<keyword evidence="4" id="KW-0133">Cell shape</keyword>
<evidence type="ECO:0000256" key="8">
    <source>
        <dbReference type="SAM" id="Phobius"/>
    </source>
</evidence>
<evidence type="ECO:0000256" key="3">
    <source>
        <dbReference type="ARBA" id="ARBA00022692"/>
    </source>
</evidence>
<reference evidence="9" key="1">
    <citation type="submission" date="2019-08" db="EMBL/GenBank/DDBJ databases">
        <authorList>
            <person name="Kucharzyk K."/>
            <person name="Murdoch R.W."/>
            <person name="Higgins S."/>
            <person name="Loffler F."/>
        </authorList>
    </citation>
    <scope>NUCLEOTIDE SEQUENCE</scope>
</reference>
<dbReference type="GO" id="GO:0009252">
    <property type="term" value="P:peptidoglycan biosynthetic process"/>
    <property type="evidence" value="ECO:0007669"/>
    <property type="project" value="UniProtKB-KW"/>
</dbReference>
<evidence type="ECO:0000256" key="5">
    <source>
        <dbReference type="ARBA" id="ARBA00022984"/>
    </source>
</evidence>
<keyword evidence="5" id="KW-0573">Peptidoglycan synthesis</keyword>
<sequence length="267" mass="28536">MRFVALRSNVTNIINMPAVLTIALAMSLVPTVSAARATKDIKGIHKASAMGIKLAMFIGIPCSVGLFALSSPVIDFLYDIDPERLAIASALMRTSAIGVIFLSLVQTLTGILQGVGKQHIPVINLFIGGVVKVVLMLTLMKNPNIEIQGAAISTTACYIVAGVLDAIYLIRYTKLRLKVMDTFIKPVVASLVMGTAAYFTYGFVMSKLSSNTIATAAAIAVGFGLYLALTLWMRMFTKDDFALIPGGRLLARLQYGKRAAESNAVKG</sequence>
<feature type="transmembrane region" description="Helical" evidence="8">
    <location>
        <begin position="12"/>
        <end position="33"/>
    </location>
</feature>
<protein>
    <submittedName>
        <fullName evidence="9">Uncharacterized protein</fullName>
    </submittedName>
</protein>
<evidence type="ECO:0000256" key="1">
    <source>
        <dbReference type="ARBA" id="ARBA00004651"/>
    </source>
</evidence>
<feature type="transmembrane region" description="Helical" evidence="8">
    <location>
        <begin position="86"/>
        <end position="108"/>
    </location>
</feature>
<keyword evidence="3 8" id="KW-0812">Transmembrane</keyword>
<feature type="transmembrane region" description="Helical" evidence="8">
    <location>
        <begin position="120"/>
        <end position="139"/>
    </location>
</feature>
<dbReference type="AlphaFoldDB" id="A0A644X7W5"/>
<keyword evidence="2" id="KW-1003">Cell membrane</keyword>
<keyword evidence="7 8" id="KW-0472">Membrane</keyword>
<gene>
    <name evidence="9" type="ORF">SDC9_58242</name>
</gene>
<feature type="transmembrane region" description="Helical" evidence="8">
    <location>
        <begin position="54"/>
        <end position="74"/>
    </location>
</feature>
<evidence type="ECO:0000256" key="2">
    <source>
        <dbReference type="ARBA" id="ARBA00022475"/>
    </source>
</evidence>
<dbReference type="GO" id="GO:0008360">
    <property type="term" value="P:regulation of cell shape"/>
    <property type="evidence" value="ECO:0007669"/>
    <property type="project" value="UniProtKB-KW"/>
</dbReference>
<evidence type="ECO:0000256" key="7">
    <source>
        <dbReference type="ARBA" id="ARBA00023136"/>
    </source>
</evidence>
<evidence type="ECO:0000256" key="6">
    <source>
        <dbReference type="ARBA" id="ARBA00022989"/>
    </source>
</evidence>
<dbReference type="InterPro" id="IPR050833">
    <property type="entry name" value="Poly_Biosynth_Transport"/>
</dbReference>
<comment type="caution">
    <text evidence="9">The sequence shown here is derived from an EMBL/GenBank/DDBJ whole genome shotgun (WGS) entry which is preliminary data.</text>
</comment>
<dbReference type="InterPro" id="IPR004268">
    <property type="entry name" value="MurJ"/>
</dbReference>
<evidence type="ECO:0000256" key="4">
    <source>
        <dbReference type="ARBA" id="ARBA00022960"/>
    </source>
</evidence>
<dbReference type="PANTHER" id="PTHR30250">
    <property type="entry name" value="PST FAMILY PREDICTED COLANIC ACID TRANSPORTER"/>
    <property type="match status" value="1"/>
</dbReference>
<dbReference type="EMBL" id="VSSQ01001893">
    <property type="protein sequence ID" value="MPM11891.1"/>
    <property type="molecule type" value="Genomic_DNA"/>
</dbReference>
<organism evidence="9">
    <name type="scientific">bioreactor metagenome</name>
    <dbReference type="NCBI Taxonomy" id="1076179"/>
    <lineage>
        <taxon>unclassified sequences</taxon>
        <taxon>metagenomes</taxon>
        <taxon>ecological metagenomes</taxon>
    </lineage>
</organism>